<reference evidence="1 2" key="2">
    <citation type="submission" date="2014-03" db="EMBL/GenBank/DDBJ databases">
        <title>The Genome Sequence of Anncaliia algerae insect isolate PRA339.</title>
        <authorList>
            <consortium name="The Broad Institute Genome Sequencing Platform"/>
            <consortium name="The Broad Institute Genome Sequencing Center for Infectious Disease"/>
            <person name="Cuomo C."/>
            <person name="Becnel J."/>
            <person name="Sanscrainte N."/>
            <person name="Walker B."/>
            <person name="Young S.K."/>
            <person name="Zeng Q."/>
            <person name="Gargeya S."/>
            <person name="Fitzgerald M."/>
            <person name="Haas B."/>
            <person name="Abouelleil A."/>
            <person name="Alvarado L."/>
            <person name="Arachchi H.M."/>
            <person name="Berlin A.M."/>
            <person name="Chapman S.B."/>
            <person name="Dewar J."/>
            <person name="Goldberg J."/>
            <person name="Griggs A."/>
            <person name="Gujja S."/>
            <person name="Hansen M."/>
            <person name="Howarth C."/>
            <person name="Imamovic A."/>
            <person name="Larimer J."/>
            <person name="McCowan C."/>
            <person name="Murphy C."/>
            <person name="Neiman D."/>
            <person name="Pearson M."/>
            <person name="Priest M."/>
            <person name="Roberts A."/>
            <person name="Saif S."/>
            <person name="Shea T."/>
            <person name="Sisk P."/>
            <person name="Sykes S."/>
            <person name="Wortman J."/>
            <person name="Nusbaum C."/>
            <person name="Birren B."/>
        </authorList>
    </citation>
    <scope>NUCLEOTIDE SEQUENCE [LARGE SCALE GENOMIC DNA]</scope>
    <source>
        <strain evidence="1 2">PRA339</strain>
    </source>
</reference>
<keyword evidence="2" id="KW-1185">Reference proteome</keyword>
<gene>
    <name evidence="1" type="ORF">H312_03440</name>
</gene>
<evidence type="ECO:0000313" key="2">
    <source>
        <dbReference type="Proteomes" id="UP000030655"/>
    </source>
</evidence>
<dbReference type="OrthoDB" id="10276510at2759"/>
<proteinExistence type="predicted"/>
<accession>A0A059EWT9</accession>
<dbReference type="AlphaFoldDB" id="A0A059EWT9"/>
<name>A0A059EWT9_9MICR</name>
<dbReference type="VEuPathDB" id="MicrosporidiaDB:H312_03440"/>
<dbReference type="EMBL" id="KK365336">
    <property type="protein sequence ID" value="KCZ79176.1"/>
    <property type="molecule type" value="Genomic_DNA"/>
</dbReference>
<reference evidence="2" key="1">
    <citation type="submission" date="2013-02" db="EMBL/GenBank/DDBJ databases">
        <authorList>
            <consortium name="The Broad Institute Genome Sequencing Platform"/>
            <person name="Cuomo C."/>
            <person name="Becnel J."/>
            <person name="Sanscrainte N."/>
            <person name="Walker B."/>
            <person name="Young S.K."/>
            <person name="Zeng Q."/>
            <person name="Gargeya S."/>
            <person name="Fitzgerald M."/>
            <person name="Haas B."/>
            <person name="Abouelleil A."/>
            <person name="Alvarado L."/>
            <person name="Arachchi H.M."/>
            <person name="Berlin A.M."/>
            <person name="Chapman S.B."/>
            <person name="Dewar J."/>
            <person name="Goldberg J."/>
            <person name="Griggs A."/>
            <person name="Gujja S."/>
            <person name="Hansen M."/>
            <person name="Howarth C."/>
            <person name="Imamovic A."/>
            <person name="Larimer J."/>
            <person name="McCowan C."/>
            <person name="Murphy C."/>
            <person name="Neiman D."/>
            <person name="Pearson M."/>
            <person name="Priest M."/>
            <person name="Roberts A."/>
            <person name="Saif S."/>
            <person name="Shea T."/>
            <person name="Sisk P."/>
            <person name="Sykes S."/>
            <person name="Wortman J."/>
            <person name="Nusbaum C."/>
            <person name="Birren B."/>
        </authorList>
    </citation>
    <scope>NUCLEOTIDE SEQUENCE [LARGE SCALE GENOMIC DNA]</scope>
    <source>
        <strain evidence="2">PRA339</strain>
    </source>
</reference>
<organism evidence="1 2">
    <name type="scientific">Anncaliia algerae PRA339</name>
    <dbReference type="NCBI Taxonomy" id="1288291"/>
    <lineage>
        <taxon>Eukaryota</taxon>
        <taxon>Fungi</taxon>
        <taxon>Fungi incertae sedis</taxon>
        <taxon>Microsporidia</taxon>
        <taxon>Tubulinosematoidea</taxon>
        <taxon>Tubulinosematidae</taxon>
        <taxon>Anncaliia</taxon>
    </lineage>
</organism>
<evidence type="ECO:0000313" key="1">
    <source>
        <dbReference type="EMBL" id="KCZ79176.1"/>
    </source>
</evidence>
<dbReference type="HOGENOM" id="CLU_1634957_0_0_1"/>
<sequence length="162" mass="18831">MFIFFIKYSFINCSTENDLYDIKSLVDLQLQTHLNQLRMTFKDKVQQFKEKTSKTKEKYVAESQLYNIRLNEVVDFSKKIYDDLRELGDAIGINKKYTIDKINIPLLNLRRVPCDPQQGYIYPGTSTSFSGASNMHIRPQGMNYLPGGAQFGSYPQNLSFMR</sequence>
<protein>
    <submittedName>
        <fullName evidence="1">Uncharacterized protein</fullName>
    </submittedName>
</protein>
<dbReference type="Proteomes" id="UP000030655">
    <property type="component" value="Unassembled WGS sequence"/>
</dbReference>